<feature type="domain" description="NTR" evidence="11">
    <location>
        <begin position="1"/>
        <end position="31"/>
    </location>
</feature>
<sequence>MHITLCDFIVPWDTLSTTQKKSLNHRYQMGCECKVVPGTALAAKLRDVAVEGEITASRAPRLAPIPWAPSTLSLPSPQEALLSARYPQPPIIHSESEETRLESKNGPPHPPHPGLFCSAGIYLQETQALLSLLCPWEGRAKLRPFSHARGGRRDGSKGGTAAAVGGLRWAGCSITAAACRCRSCGTLERLPSLHTADRHVARVWTCPLSGLRPPLPGSLTHLPPCAPPQITRCPMIPCYISSPDECLWMDWVTEKNINGHQAKFFACIKRSDGSCAWYRGAAPPKQEFLDIEDP</sequence>
<evidence type="ECO:0000256" key="3">
    <source>
        <dbReference type="ARBA" id="ARBA00011847"/>
    </source>
</evidence>
<keyword evidence="6" id="KW-0483">Metalloprotease inhibitor</keyword>
<evidence type="ECO:0000256" key="6">
    <source>
        <dbReference type="ARBA" id="ARBA00022608"/>
    </source>
</evidence>
<accession>A0ABQ9VS49</accession>
<evidence type="ECO:0000256" key="10">
    <source>
        <dbReference type="ARBA" id="ARBA00030102"/>
    </source>
</evidence>
<dbReference type="Gene3D" id="3.90.370.10">
    <property type="entry name" value="Tissue inhibitor of metalloproteinase-1. Chain B, domain 1"/>
    <property type="match status" value="2"/>
</dbReference>
<dbReference type="InterPro" id="IPR027465">
    <property type="entry name" value="TIMP_C"/>
</dbReference>
<dbReference type="Proteomes" id="UP001266305">
    <property type="component" value="Unassembled WGS sequence"/>
</dbReference>
<dbReference type="Pfam" id="PF00965">
    <property type="entry name" value="TIMP"/>
    <property type="match status" value="2"/>
</dbReference>
<dbReference type="InterPro" id="IPR001134">
    <property type="entry name" value="Netrin_domain"/>
</dbReference>
<evidence type="ECO:0000256" key="7">
    <source>
        <dbReference type="ARBA" id="ARBA00022690"/>
    </source>
</evidence>
<evidence type="ECO:0000256" key="9">
    <source>
        <dbReference type="ARBA" id="ARBA00023215"/>
    </source>
</evidence>
<dbReference type="SUPFAM" id="SSF50242">
    <property type="entry name" value="TIMP-like"/>
    <property type="match status" value="2"/>
</dbReference>
<dbReference type="InterPro" id="IPR008993">
    <property type="entry name" value="TIMP-like_OB-fold"/>
</dbReference>
<keyword evidence="8" id="KW-1015">Disulfide bond</keyword>
<reference evidence="12 13" key="1">
    <citation type="submission" date="2023-05" db="EMBL/GenBank/DDBJ databases">
        <title>B98-5 Cell Line De Novo Hybrid Assembly: An Optical Mapping Approach.</title>
        <authorList>
            <person name="Kananen K."/>
            <person name="Auerbach J.A."/>
            <person name="Kautto E."/>
            <person name="Blachly J.S."/>
        </authorList>
    </citation>
    <scope>NUCLEOTIDE SEQUENCE [LARGE SCALE GENOMIC DNA]</scope>
    <source>
        <strain evidence="12">B95-8</strain>
        <tissue evidence="12">Cell line</tissue>
    </source>
</reference>
<dbReference type="EMBL" id="JASSZA010000005">
    <property type="protein sequence ID" value="KAK2112201.1"/>
    <property type="molecule type" value="Genomic_DNA"/>
</dbReference>
<evidence type="ECO:0000256" key="1">
    <source>
        <dbReference type="ARBA" id="ARBA00004613"/>
    </source>
</evidence>
<protein>
    <recommendedName>
        <fullName evidence="4">Metalloproteinase inhibitor 2</fullName>
    </recommendedName>
    <alternativeName>
        <fullName evidence="10">Tissue inhibitor of metalloproteinases 2</fullName>
    </alternativeName>
</protein>
<dbReference type="InterPro" id="IPR001820">
    <property type="entry name" value="TIMP"/>
</dbReference>
<dbReference type="PANTHER" id="PTHR11844">
    <property type="entry name" value="METALLOPROTEASE INHIBITOR"/>
    <property type="match status" value="1"/>
</dbReference>
<keyword evidence="7" id="KW-0646">Protease inhibitor</keyword>
<evidence type="ECO:0000313" key="12">
    <source>
        <dbReference type="EMBL" id="KAK2112201.1"/>
    </source>
</evidence>
<dbReference type="SMART" id="SM00206">
    <property type="entry name" value="NTR"/>
    <property type="match status" value="1"/>
</dbReference>
<evidence type="ECO:0000313" key="13">
    <source>
        <dbReference type="Proteomes" id="UP001266305"/>
    </source>
</evidence>
<gene>
    <name evidence="12" type="ORF">P7K49_011948</name>
</gene>
<keyword evidence="5" id="KW-0964">Secreted</keyword>
<evidence type="ECO:0000256" key="4">
    <source>
        <dbReference type="ARBA" id="ARBA00013520"/>
    </source>
</evidence>
<comment type="subunit">
    <text evidence="3">Interacts (via the C-terminal) with MMP2 (via the C-terminal PEX domain); the interaction inhibits the MMP2 activity.</text>
</comment>
<dbReference type="PANTHER" id="PTHR11844:SF24">
    <property type="entry name" value="METALLOPROTEINASE INHIBITOR 2"/>
    <property type="match status" value="1"/>
</dbReference>
<comment type="similarity">
    <text evidence="2">Belongs to the protease inhibitor I35 (TIMP) family.</text>
</comment>
<evidence type="ECO:0000256" key="5">
    <source>
        <dbReference type="ARBA" id="ARBA00022525"/>
    </source>
</evidence>
<comment type="caution">
    <text evidence="12">The sequence shown here is derived from an EMBL/GenBank/DDBJ whole genome shotgun (WGS) entry which is preliminary data.</text>
</comment>
<organism evidence="12 13">
    <name type="scientific">Saguinus oedipus</name>
    <name type="common">Cotton-top tamarin</name>
    <name type="synonym">Oedipomidas oedipus</name>
    <dbReference type="NCBI Taxonomy" id="9490"/>
    <lineage>
        <taxon>Eukaryota</taxon>
        <taxon>Metazoa</taxon>
        <taxon>Chordata</taxon>
        <taxon>Craniata</taxon>
        <taxon>Vertebrata</taxon>
        <taxon>Euteleostomi</taxon>
        <taxon>Mammalia</taxon>
        <taxon>Eutheria</taxon>
        <taxon>Euarchontoglires</taxon>
        <taxon>Primates</taxon>
        <taxon>Haplorrhini</taxon>
        <taxon>Platyrrhini</taxon>
        <taxon>Cebidae</taxon>
        <taxon>Callitrichinae</taxon>
        <taxon>Saguinus</taxon>
    </lineage>
</organism>
<evidence type="ECO:0000259" key="11">
    <source>
        <dbReference type="PROSITE" id="PS50189"/>
    </source>
</evidence>
<proteinExistence type="inferred from homology"/>
<dbReference type="PROSITE" id="PS50189">
    <property type="entry name" value="NTR"/>
    <property type="match status" value="1"/>
</dbReference>
<keyword evidence="13" id="KW-1185">Reference proteome</keyword>
<keyword evidence="9" id="KW-0481">Metalloenzyme inhibitor</keyword>
<comment type="subcellular location">
    <subcellularLocation>
        <location evidence="1">Secreted</location>
    </subcellularLocation>
</comment>
<name>A0ABQ9VS49_SAGOE</name>
<evidence type="ECO:0000256" key="2">
    <source>
        <dbReference type="ARBA" id="ARBA00011027"/>
    </source>
</evidence>
<evidence type="ECO:0000256" key="8">
    <source>
        <dbReference type="ARBA" id="ARBA00023157"/>
    </source>
</evidence>